<sequence>MSIKYESKQPQLNFPEIDEEIISRAWNCCDEDMNKTSEVLHFIHDNSTRLEHQQYLLLLWEDFGNRVDKTIILNIWKQCNEIYYETRLKLEEICSSCYVNSCCTLREHMQRKCKQLSANFHQTIGNAEYNLQNFGFEKVNNKDWYYLRDIQILYLWNCYRKWINTQLIYKTKLNIPEKIFMLRNGKWKEYEIAFDYEYRRIVLFDNVKLKVKSLQVGNPKKLSLEFNVHIQWYNDLSD</sequence>
<feature type="non-terminal residue" evidence="1">
    <location>
        <position position="238"/>
    </location>
</feature>
<gene>
    <name evidence="1" type="ORF">RFI_00202</name>
</gene>
<name>X6PGR4_RETFI</name>
<dbReference type="EMBL" id="ASPP01000205">
    <property type="protein sequence ID" value="ETO36862.1"/>
    <property type="molecule type" value="Genomic_DNA"/>
</dbReference>
<reference evidence="1 2" key="1">
    <citation type="journal article" date="2013" name="Curr. Biol.">
        <title>The Genome of the Foraminiferan Reticulomyxa filosa.</title>
        <authorList>
            <person name="Glockner G."/>
            <person name="Hulsmann N."/>
            <person name="Schleicher M."/>
            <person name="Noegel A.A."/>
            <person name="Eichinger L."/>
            <person name="Gallinger C."/>
            <person name="Pawlowski J."/>
            <person name="Sierra R."/>
            <person name="Euteneuer U."/>
            <person name="Pillet L."/>
            <person name="Moustafa A."/>
            <person name="Platzer M."/>
            <person name="Groth M."/>
            <person name="Szafranski K."/>
            <person name="Schliwa M."/>
        </authorList>
    </citation>
    <scope>NUCLEOTIDE SEQUENCE [LARGE SCALE GENOMIC DNA]</scope>
</reference>
<evidence type="ECO:0000313" key="1">
    <source>
        <dbReference type="EMBL" id="ETO36862.1"/>
    </source>
</evidence>
<dbReference type="Proteomes" id="UP000023152">
    <property type="component" value="Unassembled WGS sequence"/>
</dbReference>
<protein>
    <submittedName>
        <fullName evidence="1">Uncharacterized protein</fullName>
    </submittedName>
</protein>
<comment type="caution">
    <text evidence="1">The sequence shown here is derived from an EMBL/GenBank/DDBJ whole genome shotgun (WGS) entry which is preliminary data.</text>
</comment>
<keyword evidence="2" id="KW-1185">Reference proteome</keyword>
<organism evidence="1 2">
    <name type="scientific">Reticulomyxa filosa</name>
    <dbReference type="NCBI Taxonomy" id="46433"/>
    <lineage>
        <taxon>Eukaryota</taxon>
        <taxon>Sar</taxon>
        <taxon>Rhizaria</taxon>
        <taxon>Retaria</taxon>
        <taxon>Foraminifera</taxon>
        <taxon>Monothalamids</taxon>
        <taxon>Reticulomyxidae</taxon>
        <taxon>Reticulomyxa</taxon>
    </lineage>
</organism>
<proteinExistence type="predicted"/>
<accession>X6PGR4</accession>
<evidence type="ECO:0000313" key="2">
    <source>
        <dbReference type="Proteomes" id="UP000023152"/>
    </source>
</evidence>
<dbReference type="AlphaFoldDB" id="X6PGR4"/>